<feature type="transmembrane region" description="Helical" evidence="1">
    <location>
        <begin position="269"/>
        <end position="292"/>
    </location>
</feature>
<protein>
    <submittedName>
        <fullName evidence="2">TraX protein</fullName>
    </submittedName>
</protein>
<feature type="transmembrane region" description="Helical" evidence="1">
    <location>
        <begin position="312"/>
        <end position="335"/>
    </location>
</feature>
<feature type="transmembrane region" description="Helical" evidence="1">
    <location>
        <begin position="128"/>
        <end position="149"/>
    </location>
</feature>
<dbReference type="InterPro" id="IPR008875">
    <property type="entry name" value="TraX"/>
</dbReference>
<dbReference type="EMBL" id="FMWK01000030">
    <property type="protein sequence ID" value="SCZ81714.1"/>
    <property type="molecule type" value="Genomic_DNA"/>
</dbReference>
<feature type="transmembrane region" description="Helical" evidence="1">
    <location>
        <begin position="73"/>
        <end position="91"/>
    </location>
</feature>
<keyword evidence="1" id="KW-0472">Membrane</keyword>
<reference evidence="2 3" key="1">
    <citation type="submission" date="2016-10" db="EMBL/GenBank/DDBJ databases">
        <authorList>
            <person name="de Groot N.N."/>
        </authorList>
    </citation>
    <scope>NUCLEOTIDE SEQUENCE [LARGE SCALE GENOMIC DNA]</scope>
    <source>
        <strain evidence="2 3">DSM 10317</strain>
    </source>
</reference>
<gene>
    <name evidence="2" type="ORF">SAMN02910350_02961</name>
</gene>
<feature type="transmembrane region" description="Helical" evidence="1">
    <location>
        <begin position="103"/>
        <end position="122"/>
    </location>
</feature>
<feature type="transmembrane region" description="Helical" evidence="1">
    <location>
        <begin position="21"/>
        <end position="39"/>
    </location>
</feature>
<name>A0A1G5S5U7_PSEXY</name>
<feature type="transmembrane region" description="Helical" evidence="1">
    <location>
        <begin position="195"/>
        <end position="215"/>
    </location>
</feature>
<keyword evidence="1" id="KW-0812">Transmembrane</keyword>
<feature type="transmembrane region" description="Helical" evidence="1">
    <location>
        <begin position="161"/>
        <end position="180"/>
    </location>
</feature>
<dbReference type="RefSeq" id="WP_242870484.1">
    <property type="nucleotide sequence ID" value="NZ_FMWK01000030.1"/>
</dbReference>
<evidence type="ECO:0000313" key="3">
    <source>
        <dbReference type="Proteomes" id="UP000199428"/>
    </source>
</evidence>
<evidence type="ECO:0000256" key="1">
    <source>
        <dbReference type="SAM" id="Phobius"/>
    </source>
</evidence>
<organism evidence="2 3">
    <name type="scientific">Pseudobutyrivibrio xylanivorans</name>
    <dbReference type="NCBI Taxonomy" id="185007"/>
    <lineage>
        <taxon>Bacteria</taxon>
        <taxon>Bacillati</taxon>
        <taxon>Bacillota</taxon>
        <taxon>Clostridia</taxon>
        <taxon>Lachnospirales</taxon>
        <taxon>Lachnospiraceae</taxon>
        <taxon>Pseudobutyrivibrio</taxon>
    </lineage>
</organism>
<keyword evidence="1" id="KW-1133">Transmembrane helix</keyword>
<evidence type="ECO:0000313" key="2">
    <source>
        <dbReference type="EMBL" id="SCZ81714.1"/>
    </source>
</evidence>
<accession>A0A1G5S5U7</accession>
<dbReference type="Proteomes" id="UP000199428">
    <property type="component" value="Unassembled WGS sequence"/>
</dbReference>
<dbReference type="Pfam" id="PF05857">
    <property type="entry name" value="TraX"/>
    <property type="match status" value="2"/>
</dbReference>
<sequence length="336" mass="37564">MDGIMTMSGVEARRGINGTTLKIIALVAMFIDHFAAVILENKQALLMNAAHLDSLDEQVAWVTSHPMWTFGPIILRLIGRFGFPLFVYLLVEGYTHTRSVKKYALNLAAFAAISEIPFDLGFKNKLFYPGYQNVFFTLLLGLLCIWAMDEFGAKREWNKKVAMLFIPSTIVLGAFIGYLFSVNNPGMIINEVMKIPVYVYCAVGALVTFIVWTLLGRGWDSTRRINFVAAAVSISVFGMIAEFLKTDYSGMGVLTIAVMYIFRSQKAKAFAFGCTVLTILNLSEVTAFFMLIPVRKYNGERGPKINKYIFYAFYPVHIGLLYLVAYALGVVGFAIK</sequence>
<proteinExistence type="predicted"/>
<feature type="transmembrane region" description="Helical" evidence="1">
    <location>
        <begin position="224"/>
        <end position="241"/>
    </location>
</feature>
<dbReference type="AlphaFoldDB" id="A0A1G5S5U7"/>